<dbReference type="Proteomes" id="UP000015102">
    <property type="component" value="Unassembled WGS sequence"/>
</dbReference>
<protein>
    <submittedName>
        <fullName evidence="2">Uncharacterized protein</fullName>
    </submittedName>
</protein>
<dbReference type="EMBL" id="CAQQ02108812">
    <property type="status" value="NOT_ANNOTATED_CDS"/>
    <property type="molecule type" value="Genomic_DNA"/>
</dbReference>
<dbReference type="HOGENOM" id="CLU_1590539_0_0_1"/>
<evidence type="ECO:0000313" key="3">
    <source>
        <dbReference type="Proteomes" id="UP000015102"/>
    </source>
</evidence>
<evidence type="ECO:0000313" key="2">
    <source>
        <dbReference type="EnsemblMetazoa" id="MESCA003224-PA"/>
    </source>
</evidence>
<accession>T1GIE8</accession>
<feature type="compositionally biased region" description="Polar residues" evidence="1">
    <location>
        <begin position="12"/>
        <end position="25"/>
    </location>
</feature>
<feature type="region of interest" description="Disordered" evidence="1">
    <location>
        <begin position="1"/>
        <end position="168"/>
    </location>
</feature>
<feature type="compositionally biased region" description="Low complexity" evidence="1">
    <location>
        <begin position="76"/>
        <end position="85"/>
    </location>
</feature>
<feature type="compositionally biased region" description="Polar residues" evidence="1">
    <location>
        <begin position="41"/>
        <end position="52"/>
    </location>
</feature>
<dbReference type="EMBL" id="CAQQ02108813">
    <property type="status" value="NOT_ANNOTATED_CDS"/>
    <property type="molecule type" value="Genomic_DNA"/>
</dbReference>
<reference evidence="3" key="1">
    <citation type="submission" date="2013-02" db="EMBL/GenBank/DDBJ databases">
        <authorList>
            <person name="Hughes D."/>
        </authorList>
    </citation>
    <scope>NUCLEOTIDE SEQUENCE</scope>
    <source>
        <strain>Durham</strain>
        <strain evidence="3">NC isolate 2 -- Noor lab</strain>
    </source>
</reference>
<reference evidence="2" key="2">
    <citation type="submission" date="2015-06" db="UniProtKB">
        <authorList>
            <consortium name="EnsemblMetazoa"/>
        </authorList>
    </citation>
    <scope>IDENTIFICATION</scope>
</reference>
<evidence type="ECO:0000256" key="1">
    <source>
        <dbReference type="SAM" id="MobiDB-lite"/>
    </source>
</evidence>
<feature type="compositionally biased region" description="Low complexity" evidence="1">
    <location>
        <begin position="26"/>
        <end position="40"/>
    </location>
</feature>
<proteinExistence type="predicted"/>
<keyword evidence="3" id="KW-1185">Reference proteome</keyword>
<dbReference type="STRING" id="36166.T1GIE8"/>
<sequence>NNKTVTPIPAAPTSSSNQTSANTKISTTGSTTETSGTSPSANTPSQGQSQTNGSAPPSYRGGPRGRGMGRSGRGGSYSPYPNGGSHLDGGMRRGGPPRGRGGYQMSNPRPPMSHNANTQVAPVPTLKRGASSGPPVKRGRYDSGPHSRPMGPRSSHHSGYESSRYQRN</sequence>
<organism evidence="2 3">
    <name type="scientific">Megaselia scalaris</name>
    <name type="common">Humpbacked fly</name>
    <name type="synonym">Phora scalaris</name>
    <dbReference type="NCBI Taxonomy" id="36166"/>
    <lineage>
        <taxon>Eukaryota</taxon>
        <taxon>Metazoa</taxon>
        <taxon>Ecdysozoa</taxon>
        <taxon>Arthropoda</taxon>
        <taxon>Hexapoda</taxon>
        <taxon>Insecta</taxon>
        <taxon>Pterygota</taxon>
        <taxon>Neoptera</taxon>
        <taxon>Endopterygota</taxon>
        <taxon>Diptera</taxon>
        <taxon>Brachycera</taxon>
        <taxon>Muscomorpha</taxon>
        <taxon>Platypezoidea</taxon>
        <taxon>Phoridae</taxon>
        <taxon>Megaseliini</taxon>
        <taxon>Megaselia</taxon>
    </lineage>
</organism>
<dbReference type="EnsemblMetazoa" id="MESCA003224-RA">
    <property type="protein sequence ID" value="MESCA003224-PA"/>
    <property type="gene ID" value="MESCA003224"/>
</dbReference>
<feature type="compositionally biased region" description="Gly residues" evidence="1">
    <location>
        <begin position="92"/>
        <end position="102"/>
    </location>
</feature>
<name>T1GIE8_MEGSC</name>
<feature type="compositionally biased region" description="Gly residues" evidence="1">
    <location>
        <begin position="62"/>
        <end position="75"/>
    </location>
</feature>
<dbReference type="AlphaFoldDB" id="T1GIE8"/>